<sequence length="86" mass="9457">MPQFGLVNGKVRHAMDAEIASAIQAARCRPAGEPRLFLGVLNEDGELYRYVTLAGLSQERHLRARLQQLGLSTESDPGVLRRLGTL</sequence>
<reference evidence="1" key="1">
    <citation type="submission" date="2020-08" db="EMBL/GenBank/DDBJ databases">
        <title>Ramlibacter sp. USB13 16S ribosomal RNA gene genome sequencing and assembly.</title>
        <authorList>
            <person name="Kang M."/>
        </authorList>
    </citation>
    <scope>NUCLEOTIDE SEQUENCE</scope>
    <source>
        <strain evidence="1">USB13</strain>
    </source>
</reference>
<name>A0A923SD84_9BURK</name>
<dbReference type="EMBL" id="JACORT010000011">
    <property type="protein sequence ID" value="MBC5785649.1"/>
    <property type="molecule type" value="Genomic_DNA"/>
</dbReference>
<dbReference type="Proteomes" id="UP000608513">
    <property type="component" value="Unassembled WGS sequence"/>
</dbReference>
<dbReference type="AlphaFoldDB" id="A0A923SD84"/>
<evidence type="ECO:0000313" key="1">
    <source>
        <dbReference type="EMBL" id="MBC5785649.1"/>
    </source>
</evidence>
<proteinExistence type="predicted"/>
<organism evidence="1 2">
    <name type="scientific">Ramlibacter cellulosilyticus</name>
    <dbReference type="NCBI Taxonomy" id="2764187"/>
    <lineage>
        <taxon>Bacteria</taxon>
        <taxon>Pseudomonadati</taxon>
        <taxon>Pseudomonadota</taxon>
        <taxon>Betaproteobacteria</taxon>
        <taxon>Burkholderiales</taxon>
        <taxon>Comamonadaceae</taxon>
        <taxon>Ramlibacter</taxon>
    </lineage>
</organism>
<keyword evidence="2" id="KW-1185">Reference proteome</keyword>
<evidence type="ECO:0000313" key="2">
    <source>
        <dbReference type="Proteomes" id="UP000608513"/>
    </source>
</evidence>
<accession>A0A923SD84</accession>
<comment type="caution">
    <text evidence="1">The sequence shown here is derived from an EMBL/GenBank/DDBJ whole genome shotgun (WGS) entry which is preliminary data.</text>
</comment>
<dbReference type="RefSeq" id="WP_187078394.1">
    <property type="nucleotide sequence ID" value="NZ_JACORT010000011.1"/>
</dbReference>
<gene>
    <name evidence="1" type="ORF">H8N03_22095</name>
</gene>
<protein>
    <submittedName>
        <fullName evidence="1">Uncharacterized protein</fullName>
    </submittedName>
</protein>